<dbReference type="AlphaFoldDB" id="A0A9X1LNW9"/>
<gene>
    <name evidence="2" type="ORF">KEC56_06650</name>
</gene>
<evidence type="ECO:0000259" key="1">
    <source>
        <dbReference type="Pfam" id="PF04480"/>
    </source>
</evidence>
<proteinExistence type="predicted"/>
<dbReference type="InterPro" id="IPR007569">
    <property type="entry name" value="DUF559"/>
</dbReference>
<dbReference type="Proteomes" id="UP001139289">
    <property type="component" value="Unassembled WGS sequence"/>
</dbReference>
<feature type="domain" description="DUF559" evidence="1">
    <location>
        <begin position="191"/>
        <end position="269"/>
    </location>
</feature>
<dbReference type="SUPFAM" id="SSF52980">
    <property type="entry name" value="Restriction endonuclease-like"/>
    <property type="match status" value="1"/>
</dbReference>
<organism evidence="2 3">
    <name type="scientific">Microbacterium tenebrionis</name>
    <dbReference type="NCBI Taxonomy" id="2830665"/>
    <lineage>
        <taxon>Bacteria</taxon>
        <taxon>Bacillati</taxon>
        <taxon>Actinomycetota</taxon>
        <taxon>Actinomycetes</taxon>
        <taxon>Micrococcales</taxon>
        <taxon>Microbacteriaceae</taxon>
        <taxon>Microbacterium</taxon>
    </lineage>
</organism>
<evidence type="ECO:0000313" key="2">
    <source>
        <dbReference type="EMBL" id="MCC2029193.1"/>
    </source>
</evidence>
<reference evidence="2" key="1">
    <citation type="submission" date="2021-04" db="EMBL/GenBank/DDBJ databases">
        <title>Microbacterium tenobrionis sp. nov. and Microbacterium allomyrinae sp. nov., isolated from larvae of Tenobrio molitor and Allomyrina dichotoma, respectively.</title>
        <authorList>
            <person name="Lee S.D."/>
        </authorList>
    </citation>
    <scope>NUCLEOTIDE SEQUENCE</scope>
    <source>
        <strain evidence="2">YMB-B2</strain>
    </source>
</reference>
<keyword evidence="3" id="KW-1185">Reference proteome</keyword>
<dbReference type="RefSeq" id="WP_175986055.1">
    <property type="nucleotide sequence ID" value="NZ_JAGTTM010000002.1"/>
</dbReference>
<accession>A0A9X1LNW9</accession>
<name>A0A9X1LNW9_9MICO</name>
<dbReference type="Gene3D" id="3.40.960.10">
    <property type="entry name" value="VSR Endonuclease"/>
    <property type="match status" value="1"/>
</dbReference>
<dbReference type="InterPro" id="IPR011335">
    <property type="entry name" value="Restrct_endonuc-II-like"/>
</dbReference>
<evidence type="ECO:0000313" key="3">
    <source>
        <dbReference type="Proteomes" id="UP001139289"/>
    </source>
</evidence>
<dbReference type="Pfam" id="PF04480">
    <property type="entry name" value="DUF559"/>
    <property type="match status" value="1"/>
</dbReference>
<comment type="caution">
    <text evidence="2">The sequence shown here is derived from an EMBL/GenBank/DDBJ whole genome shotgun (WGS) entry which is preliminary data.</text>
</comment>
<sequence length="277" mass="30566">MLLEEWMRRHDGVAHTSQVYAAGFSKRTVAAAVQSGRMLRVRRSWLVLRDCHPDRAAAARAGGRLTCVSAARSLELWVPVHEHVHVAVSPTSARFDAHGLRVHWSNGPAPFAPRAAVDPLINVLFHVARCQPQPDALAIWESALNKGLIGAEALRRVAWRSERAAALAALACHLSDSGLETHFVDLMRAIGVTPRQQVWIDGHPVDTLIGDRLVVQLDGFAFHSDAAARRRDIAADVRLRLLGYTVLRFDYQQVLFDPEFVRDSVLTAIAQGLHLSA</sequence>
<dbReference type="EMBL" id="JAGTTM010000002">
    <property type="protein sequence ID" value="MCC2029193.1"/>
    <property type="molecule type" value="Genomic_DNA"/>
</dbReference>
<protein>
    <submittedName>
        <fullName evidence="2">DUF559 domain-containing protein</fullName>
    </submittedName>
</protein>